<feature type="compositionally biased region" description="Polar residues" evidence="1">
    <location>
        <begin position="115"/>
        <end position="124"/>
    </location>
</feature>
<evidence type="ECO:0000256" key="1">
    <source>
        <dbReference type="SAM" id="MobiDB-lite"/>
    </source>
</evidence>
<reference evidence="3 4" key="1">
    <citation type="submission" date="2021-05" db="EMBL/GenBank/DDBJ databases">
        <title>Direct Submission.</title>
        <authorList>
            <person name="Li K."/>
            <person name="Gao J."/>
        </authorList>
    </citation>
    <scope>NUCLEOTIDE SEQUENCE [LARGE SCALE GENOMIC DNA]</scope>
    <source>
        <strain evidence="3 4">Mg02</strain>
    </source>
</reference>
<dbReference type="InterPro" id="IPR001845">
    <property type="entry name" value="HTH_ArsR_DNA-bd_dom"/>
</dbReference>
<evidence type="ECO:0000313" key="4">
    <source>
        <dbReference type="Proteomes" id="UP000676079"/>
    </source>
</evidence>
<sequence length="124" mass="14028">MAKYGALDEVFAALSDPTRRAVIRRLGRGPASVGELAEPFPMSLPSFTKHVRMLESSGLIRTHKSGRVRTCTLDRDRLSLVEDWLTEQRALWERRTDRLEQFVTDHQEDRCPRSTPGSTSNSTG</sequence>
<evidence type="ECO:0000313" key="3">
    <source>
        <dbReference type="EMBL" id="QUX21536.1"/>
    </source>
</evidence>
<gene>
    <name evidence="3" type="ORF">KGD84_24495</name>
</gene>
<name>A0ABX8BHE7_9ACTN</name>
<accession>A0ABX8BHE7</accession>
<protein>
    <submittedName>
        <fullName evidence="3">Helix-turn-helix transcriptional regulator</fullName>
    </submittedName>
</protein>
<dbReference type="Pfam" id="PF12840">
    <property type="entry name" value="HTH_20"/>
    <property type="match status" value="1"/>
</dbReference>
<dbReference type="Proteomes" id="UP000676079">
    <property type="component" value="Chromosome"/>
</dbReference>
<dbReference type="PANTHER" id="PTHR38600:SF2">
    <property type="entry name" value="SLL0088 PROTEIN"/>
    <property type="match status" value="1"/>
</dbReference>
<feature type="region of interest" description="Disordered" evidence="1">
    <location>
        <begin position="103"/>
        <end position="124"/>
    </location>
</feature>
<proteinExistence type="predicted"/>
<feature type="domain" description="HTH arsR-type" evidence="2">
    <location>
        <begin position="1"/>
        <end position="93"/>
    </location>
</feature>
<dbReference type="PROSITE" id="PS50987">
    <property type="entry name" value="HTH_ARSR_2"/>
    <property type="match status" value="1"/>
</dbReference>
<dbReference type="PANTHER" id="PTHR38600">
    <property type="entry name" value="TRANSCRIPTIONAL REGULATORY PROTEIN"/>
    <property type="match status" value="1"/>
</dbReference>
<dbReference type="EMBL" id="CP074133">
    <property type="protein sequence ID" value="QUX21536.1"/>
    <property type="molecule type" value="Genomic_DNA"/>
</dbReference>
<keyword evidence="4" id="KW-1185">Reference proteome</keyword>
<feature type="compositionally biased region" description="Basic and acidic residues" evidence="1">
    <location>
        <begin position="103"/>
        <end position="112"/>
    </location>
</feature>
<dbReference type="SMART" id="SM00418">
    <property type="entry name" value="HTH_ARSR"/>
    <property type="match status" value="1"/>
</dbReference>
<dbReference type="Gene3D" id="1.10.10.10">
    <property type="entry name" value="Winged helix-like DNA-binding domain superfamily/Winged helix DNA-binding domain"/>
    <property type="match status" value="1"/>
</dbReference>
<organism evidence="3 4">
    <name type="scientific">Nocardiopsis changdeensis</name>
    <dbReference type="NCBI Taxonomy" id="2831969"/>
    <lineage>
        <taxon>Bacteria</taxon>
        <taxon>Bacillati</taxon>
        <taxon>Actinomycetota</taxon>
        <taxon>Actinomycetes</taxon>
        <taxon>Streptosporangiales</taxon>
        <taxon>Nocardiopsidaceae</taxon>
        <taxon>Nocardiopsis</taxon>
    </lineage>
</organism>
<dbReference type="SUPFAM" id="SSF46785">
    <property type="entry name" value="Winged helix' DNA-binding domain"/>
    <property type="match status" value="1"/>
</dbReference>
<dbReference type="NCBIfam" id="NF033788">
    <property type="entry name" value="HTH_metalloreg"/>
    <property type="match status" value="1"/>
</dbReference>
<dbReference type="InterPro" id="IPR011991">
    <property type="entry name" value="ArsR-like_HTH"/>
</dbReference>
<dbReference type="CDD" id="cd00090">
    <property type="entry name" value="HTH_ARSR"/>
    <property type="match status" value="1"/>
</dbReference>
<evidence type="ECO:0000259" key="2">
    <source>
        <dbReference type="PROSITE" id="PS50987"/>
    </source>
</evidence>
<dbReference type="InterPro" id="IPR036390">
    <property type="entry name" value="WH_DNA-bd_sf"/>
</dbReference>
<dbReference type="PRINTS" id="PR00778">
    <property type="entry name" value="HTHARSR"/>
</dbReference>
<dbReference type="InterPro" id="IPR036388">
    <property type="entry name" value="WH-like_DNA-bd_sf"/>
</dbReference>
<dbReference type="RefSeq" id="WP_220562758.1">
    <property type="nucleotide sequence ID" value="NZ_CP074133.1"/>
</dbReference>